<keyword evidence="1" id="KW-1133">Transmembrane helix</keyword>
<comment type="caution">
    <text evidence="3">The sequence shown here is derived from an EMBL/GenBank/DDBJ whole genome shotgun (WGS) entry which is preliminary data.</text>
</comment>
<organism evidence="3 4">
    <name type="scientific">Candidatus Falkowbacteria bacterium CG10_big_fil_rev_8_21_14_0_10_43_10</name>
    <dbReference type="NCBI Taxonomy" id="1974567"/>
    <lineage>
        <taxon>Bacteria</taxon>
        <taxon>Candidatus Falkowiibacteriota</taxon>
    </lineage>
</organism>
<proteinExistence type="predicted"/>
<gene>
    <name evidence="3" type="ORF">COT99_01140</name>
</gene>
<feature type="transmembrane region" description="Helical" evidence="1">
    <location>
        <begin position="103"/>
        <end position="125"/>
    </location>
</feature>
<evidence type="ECO:0000313" key="4">
    <source>
        <dbReference type="Proteomes" id="UP000228626"/>
    </source>
</evidence>
<dbReference type="InterPro" id="IPR043993">
    <property type="entry name" value="T4SS_pilin"/>
</dbReference>
<dbReference type="Proteomes" id="UP000228626">
    <property type="component" value="Unassembled WGS sequence"/>
</dbReference>
<protein>
    <recommendedName>
        <fullName evidence="5">DUF4190 domain-containing protein</fullName>
    </recommendedName>
</protein>
<accession>A0A2H0V2S6</accession>
<feature type="transmembrane region" description="Helical" evidence="1">
    <location>
        <begin position="60"/>
        <end position="82"/>
    </location>
</feature>
<name>A0A2H0V2S6_9BACT</name>
<keyword evidence="1" id="KW-0472">Membrane</keyword>
<evidence type="ECO:0000313" key="3">
    <source>
        <dbReference type="EMBL" id="PIR93358.1"/>
    </source>
</evidence>
<dbReference type="EMBL" id="PFAR01000014">
    <property type="protein sequence ID" value="PIR93358.1"/>
    <property type="molecule type" value="Genomic_DNA"/>
</dbReference>
<keyword evidence="1" id="KW-0812">Transmembrane</keyword>
<evidence type="ECO:0008006" key="5">
    <source>
        <dbReference type="Google" id="ProtNLM"/>
    </source>
</evidence>
<evidence type="ECO:0000256" key="1">
    <source>
        <dbReference type="SAM" id="Phobius"/>
    </source>
</evidence>
<feature type="chain" id="PRO_5013668564" description="DUF4190 domain-containing protein" evidence="2">
    <location>
        <begin position="26"/>
        <end position="134"/>
    </location>
</feature>
<reference evidence="4" key="1">
    <citation type="submission" date="2017-09" db="EMBL/GenBank/DDBJ databases">
        <title>Depth-based differentiation of microbial function through sediment-hosted aquifers and enrichment of novel symbionts in the deep terrestrial subsurface.</title>
        <authorList>
            <person name="Probst A.J."/>
            <person name="Ladd B."/>
            <person name="Jarett J.K."/>
            <person name="Geller-Mcgrath D.E."/>
            <person name="Sieber C.M.K."/>
            <person name="Emerson J.B."/>
            <person name="Anantharaman K."/>
            <person name="Thomas B.C."/>
            <person name="Malmstrom R."/>
            <person name="Stieglmeier M."/>
            <person name="Klingl A."/>
            <person name="Woyke T."/>
            <person name="Ryan C.M."/>
            <person name="Banfield J.F."/>
        </authorList>
    </citation>
    <scope>NUCLEOTIDE SEQUENCE [LARGE SCALE GENOMIC DNA]</scope>
</reference>
<feature type="signal peptide" evidence="2">
    <location>
        <begin position="1"/>
        <end position="25"/>
    </location>
</feature>
<keyword evidence="2" id="KW-0732">Signal</keyword>
<dbReference type="Pfam" id="PF18895">
    <property type="entry name" value="T4SS_pilin"/>
    <property type="match status" value="1"/>
</dbReference>
<evidence type="ECO:0000256" key="2">
    <source>
        <dbReference type="SAM" id="SignalP"/>
    </source>
</evidence>
<dbReference type="AlphaFoldDB" id="A0A2H0V2S6"/>
<sequence>MLFKKIVICLSLILTLFFTTTTVSASNQGEDRTVNNRGGGTVQLNDPLNLPKDGTGPQILIGRIIQAVLGLVGSLALIMFIYGGLLWMTAGGKEEKVTQGKNILIWATLGLLVIFAAYGLVYFVIYRALLGQVS</sequence>